<dbReference type="STRING" id="930117.SAMN05216225_104223"/>
<accession>A0A1M5KY46</accession>
<feature type="transmembrane region" description="Helical" evidence="1">
    <location>
        <begin position="152"/>
        <end position="177"/>
    </location>
</feature>
<evidence type="ECO:0000313" key="2">
    <source>
        <dbReference type="EMBL" id="SHG57681.1"/>
    </source>
</evidence>
<keyword evidence="3" id="KW-1185">Reference proteome</keyword>
<feature type="transmembrane region" description="Helical" evidence="1">
    <location>
        <begin position="184"/>
        <end position="206"/>
    </location>
</feature>
<sequence>MSLKQVSESKIIKNQLLFKLNSFTGVFTSMLALQLLAIFMSYYGSSSMGGGGVYGISYTFSYYSANVVIAFTFLWIFVNSILITTRAYKEDDFHFVTNRMTQNLSNILFLFVASLIGAVTAMLSSFLVKILIYFFKATKGNYLAVDLNALEWFTGLAATILILFMLGSFGYFIGILVQWYKKLAIILPVVLIGTVMALASQGHYILPEIIEFYFMEHSFIVFLLKVIGSAGVLFAAAILISNQQEVRK</sequence>
<feature type="transmembrane region" description="Helical" evidence="1">
    <location>
        <begin position="20"/>
        <end position="43"/>
    </location>
</feature>
<organism evidence="2 3">
    <name type="scientific">Ornithinibacillus halophilus</name>
    <dbReference type="NCBI Taxonomy" id="930117"/>
    <lineage>
        <taxon>Bacteria</taxon>
        <taxon>Bacillati</taxon>
        <taxon>Bacillota</taxon>
        <taxon>Bacilli</taxon>
        <taxon>Bacillales</taxon>
        <taxon>Bacillaceae</taxon>
        <taxon>Ornithinibacillus</taxon>
    </lineage>
</organism>
<evidence type="ECO:0000256" key="1">
    <source>
        <dbReference type="SAM" id="Phobius"/>
    </source>
</evidence>
<reference evidence="2 3" key="1">
    <citation type="submission" date="2016-11" db="EMBL/GenBank/DDBJ databases">
        <authorList>
            <person name="Jaros S."/>
            <person name="Januszkiewicz K."/>
            <person name="Wedrychowicz H."/>
        </authorList>
    </citation>
    <scope>NUCLEOTIDE SEQUENCE [LARGE SCALE GENOMIC DNA]</scope>
    <source>
        <strain evidence="2 3">IBRC-M 10683</strain>
    </source>
</reference>
<dbReference type="EMBL" id="FQVW01000042">
    <property type="protein sequence ID" value="SHG57681.1"/>
    <property type="molecule type" value="Genomic_DNA"/>
</dbReference>
<dbReference type="AlphaFoldDB" id="A0A1M5KY46"/>
<name>A0A1M5KY46_9BACI</name>
<keyword evidence="1" id="KW-0812">Transmembrane</keyword>
<feature type="transmembrane region" description="Helical" evidence="1">
    <location>
        <begin position="218"/>
        <end position="240"/>
    </location>
</feature>
<gene>
    <name evidence="2" type="ORF">SAMN05216225_104223</name>
</gene>
<feature type="transmembrane region" description="Helical" evidence="1">
    <location>
        <begin position="104"/>
        <end position="132"/>
    </location>
</feature>
<dbReference type="RefSeq" id="WP_072891517.1">
    <property type="nucleotide sequence ID" value="NZ_FQVW01000042.1"/>
</dbReference>
<dbReference type="OrthoDB" id="1795989at2"/>
<evidence type="ECO:0000313" key="3">
    <source>
        <dbReference type="Proteomes" id="UP000183988"/>
    </source>
</evidence>
<keyword evidence="1" id="KW-1133">Transmembrane helix</keyword>
<keyword evidence="1" id="KW-0472">Membrane</keyword>
<protein>
    <submittedName>
        <fullName evidence="2">Uncharacterized protein</fullName>
    </submittedName>
</protein>
<feature type="transmembrane region" description="Helical" evidence="1">
    <location>
        <begin position="63"/>
        <end position="83"/>
    </location>
</feature>
<dbReference type="Proteomes" id="UP000183988">
    <property type="component" value="Unassembled WGS sequence"/>
</dbReference>
<proteinExistence type="predicted"/>